<organism evidence="8 9">
    <name type="scientific">Psychromonas arctica</name>
    <dbReference type="NCBI Taxonomy" id="168275"/>
    <lineage>
        <taxon>Bacteria</taxon>
        <taxon>Pseudomonadati</taxon>
        <taxon>Pseudomonadota</taxon>
        <taxon>Gammaproteobacteria</taxon>
        <taxon>Alteromonadales</taxon>
        <taxon>Psychromonadaceae</taxon>
        <taxon>Psychromonas</taxon>
    </lineage>
</organism>
<dbReference type="Pfam" id="PF00293">
    <property type="entry name" value="NUDIX"/>
    <property type="match status" value="1"/>
</dbReference>
<comment type="cofactor">
    <cofactor evidence="1">
        <name>Mn(2+)</name>
        <dbReference type="ChEBI" id="CHEBI:29035"/>
    </cofactor>
</comment>
<feature type="domain" description="Nudix hydrolase" evidence="7">
    <location>
        <begin position="34"/>
        <end position="167"/>
    </location>
</feature>
<sequence>MNKQHFLSRFILQQANSTAPSSHLAQLQLTQKKPLKKAAILMLLVQRETGLHMILTQRALHLRHHAGQVSFPGGRYELSDDSLAETALRETQEEIGIQQKSIQLVGSLSPLTTTTGYHVTPFIGFVENSEQVIIDRHEVKECFEVPFSFLLNRKNFTKQHLIANKKRHFTYCCAYQNHLIWGATAQMIINLQRHLHR</sequence>
<dbReference type="PANTHER" id="PTHR12992:SF11">
    <property type="entry name" value="MITOCHONDRIAL COENZYME A DIPHOSPHATASE NUDT8"/>
    <property type="match status" value="1"/>
</dbReference>
<evidence type="ECO:0000256" key="3">
    <source>
        <dbReference type="ARBA" id="ARBA00022723"/>
    </source>
</evidence>
<evidence type="ECO:0000313" key="8">
    <source>
        <dbReference type="EMBL" id="MEL0659349.1"/>
    </source>
</evidence>
<dbReference type="CDD" id="cd03426">
    <property type="entry name" value="NUDIX_CoAse_Nudt7"/>
    <property type="match status" value="1"/>
</dbReference>
<comment type="caution">
    <text evidence="8">The sequence shown here is derived from an EMBL/GenBank/DDBJ whole genome shotgun (WGS) entry which is preliminary data.</text>
</comment>
<protein>
    <submittedName>
        <fullName evidence="8">CoA pyrophosphatase</fullName>
    </submittedName>
</protein>
<evidence type="ECO:0000256" key="5">
    <source>
        <dbReference type="ARBA" id="ARBA00022842"/>
    </source>
</evidence>
<dbReference type="SUPFAM" id="SSF55811">
    <property type="entry name" value="Nudix"/>
    <property type="match status" value="1"/>
</dbReference>
<proteinExistence type="predicted"/>
<evidence type="ECO:0000256" key="1">
    <source>
        <dbReference type="ARBA" id="ARBA00001936"/>
    </source>
</evidence>
<dbReference type="EMBL" id="JBAKBA010000019">
    <property type="protein sequence ID" value="MEL0659349.1"/>
    <property type="molecule type" value="Genomic_DNA"/>
</dbReference>
<keyword evidence="5" id="KW-0460">Magnesium</keyword>
<dbReference type="Proteomes" id="UP001366060">
    <property type="component" value="Unassembled WGS sequence"/>
</dbReference>
<evidence type="ECO:0000256" key="2">
    <source>
        <dbReference type="ARBA" id="ARBA00001946"/>
    </source>
</evidence>
<comment type="cofactor">
    <cofactor evidence="2">
        <name>Mg(2+)</name>
        <dbReference type="ChEBI" id="CHEBI:18420"/>
    </cofactor>
</comment>
<name>A0ABU9HBW4_9GAMM</name>
<keyword evidence="6" id="KW-0464">Manganese</keyword>
<evidence type="ECO:0000313" key="9">
    <source>
        <dbReference type="Proteomes" id="UP001366060"/>
    </source>
</evidence>
<keyword evidence="3" id="KW-0479">Metal-binding</keyword>
<dbReference type="InterPro" id="IPR045121">
    <property type="entry name" value="CoAse"/>
</dbReference>
<dbReference type="Gene3D" id="3.90.79.10">
    <property type="entry name" value="Nucleoside Triphosphate Pyrophosphohydrolase"/>
    <property type="match status" value="1"/>
</dbReference>
<evidence type="ECO:0000256" key="4">
    <source>
        <dbReference type="ARBA" id="ARBA00022801"/>
    </source>
</evidence>
<dbReference type="InterPro" id="IPR000086">
    <property type="entry name" value="NUDIX_hydrolase_dom"/>
</dbReference>
<accession>A0ABU9HBW4</accession>
<dbReference type="PANTHER" id="PTHR12992">
    <property type="entry name" value="NUDIX HYDROLASE"/>
    <property type="match status" value="1"/>
</dbReference>
<gene>
    <name evidence="8" type="ORF">V6255_09380</name>
</gene>
<dbReference type="PROSITE" id="PS51462">
    <property type="entry name" value="NUDIX"/>
    <property type="match status" value="1"/>
</dbReference>
<evidence type="ECO:0000259" key="7">
    <source>
        <dbReference type="PROSITE" id="PS51462"/>
    </source>
</evidence>
<dbReference type="NCBIfam" id="NF007980">
    <property type="entry name" value="PRK10707.1"/>
    <property type="match status" value="1"/>
</dbReference>
<keyword evidence="4" id="KW-0378">Hydrolase</keyword>
<dbReference type="RefSeq" id="WP_341627912.1">
    <property type="nucleotide sequence ID" value="NZ_JBAKBA010000019.1"/>
</dbReference>
<dbReference type="InterPro" id="IPR015797">
    <property type="entry name" value="NUDIX_hydrolase-like_dom_sf"/>
</dbReference>
<evidence type="ECO:0000256" key="6">
    <source>
        <dbReference type="ARBA" id="ARBA00023211"/>
    </source>
</evidence>
<keyword evidence="9" id="KW-1185">Reference proteome</keyword>
<reference evidence="8 9" key="1">
    <citation type="submission" date="2024-02" db="EMBL/GenBank/DDBJ databases">
        <title>Bacteria isolated from the canopy kelp, Nereocystis luetkeana.</title>
        <authorList>
            <person name="Pfister C.A."/>
            <person name="Younker I.T."/>
            <person name="Light S.H."/>
        </authorList>
    </citation>
    <scope>NUCLEOTIDE SEQUENCE [LARGE SCALE GENOMIC DNA]</scope>
    <source>
        <strain evidence="8 9">TI.2.07</strain>
    </source>
</reference>